<evidence type="ECO:0000313" key="2">
    <source>
        <dbReference type="Proteomes" id="UP000646484"/>
    </source>
</evidence>
<protein>
    <submittedName>
        <fullName evidence="1">Uncharacterized protein</fullName>
    </submittedName>
</protein>
<name>A0ABR7CZG1_9BACT</name>
<keyword evidence="2" id="KW-1185">Reference proteome</keyword>
<sequence>MASIRRLKKDVDYLTFAVIADCMNYNSTTEKNDPEVVNIVKDMVEYRNEVRSKISGRKSFNDKKEAKAYYKGISIDLLKTIDGEFTRLSELIKKNA</sequence>
<proteinExistence type="predicted"/>
<dbReference type="RefSeq" id="WP_099292798.1">
    <property type="nucleotide sequence ID" value="NZ_JACOOH010000003.1"/>
</dbReference>
<dbReference type="EMBL" id="JACOOH010000003">
    <property type="protein sequence ID" value="MBC5621067.1"/>
    <property type="molecule type" value="Genomic_DNA"/>
</dbReference>
<comment type="caution">
    <text evidence="1">The sequence shown here is derived from an EMBL/GenBank/DDBJ whole genome shotgun (WGS) entry which is preliminary data.</text>
</comment>
<accession>A0ABR7CZG1</accession>
<evidence type="ECO:0000313" key="1">
    <source>
        <dbReference type="EMBL" id="MBC5621067.1"/>
    </source>
</evidence>
<gene>
    <name evidence="1" type="ORF">H8S64_08150</name>
</gene>
<dbReference type="Proteomes" id="UP000646484">
    <property type="component" value="Unassembled WGS sequence"/>
</dbReference>
<organism evidence="1 2">
    <name type="scientific">Butyricimonas hominis</name>
    <dbReference type="NCBI Taxonomy" id="2763032"/>
    <lineage>
        <taxon>Bacteria</taxon>
        <taxon>Pseudomonadati</taxon>
        <taxon>Bacteroidota</taxon>
        <taxon>Bacteroidia</taxon>
        <taxon>Bacteroidales</taxon>
        <taxon>Odoribacteraceae</taxon>
        <taxon>Butyricimonas</taxon>
    </lineage>
</organism>
<reference evidence="1 2" key="1">
    <citation type="submission" date="2020-08" db="EMBL/GenBank/DDBJ databases">
        <title>Genome public.</title>
        <authorList>
            <person name="Liu C."/>
            <person name="Sun Q."/>
        </authorList>
    </citation>
    <scope>NUCLEOTIDE SEQUENCE [LARGE SCALE GENOMIC DNA]</scope>
    <source>
        <strain evidence="1 2">NSJ-56</strain>
    </source>
</reference>